<comment type="caution">
    <text evidence="1">The sequence shown here is derived from an EMBL/GenBank/DDBJ whole genome shotgun (WGS) entry which is preliminary data.</text>
</comment>
<evidence type="ECO:0008006" key="3">
    <source>
        <dbReference type="Google" id="ProtNLM"/>
    </source>
</evidence>
<sequence>MSIEWQRFAEFVRDEIVTAVTEFAQQHPDACPRRAVLYDFRTHDLLILFPTIAVCGAEAGDAHPEEWEWQHDSTRSADAWAAVLTAYAGSGSAGWPSVVSGFHAAIAAGCRSAAERLIAHGVVGGEFDADAERPDDTLPACVVGVDDICESTSLDDRFDLLDRIGRVSDEVACELLSLVRDRSWPDVVRGAAASTLAWVGRLDLVVADLSSLTHQQALDVVARPYLGRDKNGPLNYSPLERVLDAHPMLHDELVTRLSPTSMYGIDADDLPAAMSGLSSRWAFVRRHASIVLLSVHV</sequence>
<dbReference type="RefSeq" id="WP_005171474.1">
    <property type="nucleotide sequence ID" value="NZ_BANR01000004.1"/>
</dbReference>
<protein>
    <recommendedName>
        <fullName evidence="3">DUF4303 domain-containing protein</fullName>
    </recommendedName>
</protein>
<reference evidence="1 2" key="1">
    <citation type="submission" date="2012-12" db="EMBL/GenBank/DDBJ databases">
        <title>Whole genome shotgun sequence of Gordonia aichiensis NBRC 108223.</title>
        <authorList>
            <person name="Isaki-Nakamura S."/>
            <person name="Hosoyama A."/>
            <person name="Tsuchikane K."/>
            <person name="Ando Y."/>
            <person name="Baba S."/>
            <person name="Ohji S."/>
            <person name="Hamada M."/>
            <person name="Tamura T."/>
            <person name="Yamazoe A."/>
            <person name="Yamazaki S."/>
            <person name="Fujita N."/>
        </authorList>
    </citation>
    <scope>NUCLEOTIDE SEQUENCE [LARGE SCALE GENOMIC DNA]</scope>
    <source>
        <strain evidence="1 2">NBRC 108223</strain>
    </source>
</reference>
<proteinExistence type="predicted"/>
<dbReference type="OrthoDB" id="4374924at2"/>
<dbReference type="EMBL" id="BANR01000004">
    <property type="protein sequence ID" value="GAC47664.1"/>
    <property type="molecule type" value="Genomic_DNA"/>
</dbReference>
<name>L7KGB5_9ACTN</name>
<dbReference type="Proteomes" id="UP000010988">
    <property type="component" value="Unassembled WGS sequence"/>
</dbReference>
<keyword evidence="2" id="KW-1185">Reference proteome</keyword>
<dbReference type="AlphaFoldDB" id="L7KGB5"/>
<accession>L7KGB5</accession>
<organism evidence="1 2">
    <name type="scientific">Gordonia aichiensis NBRC 108223</name>
    <dbReference type="NCBI Taxonomy" id="1220583"/>
    <lineage>
        <taxon>Bacteria</taxon>
        <taxon>Bacillati</taxon>
        <taxon>Actinomycetota</taxon>
        <taxon>Actinomycetes</taxon>
        <taxon>Mycobacteriales</taxon>
        <taxon>Gordoniaceae</taxon>
        <taxon>Gordonia</taxon>
    </lineage>
</organism>
<evidence type="ECO:0000313" key="1">
    <source>
        <dbReference type="EMBL" id="GAC47664.1"/>
    </source>
</evidence>
<gene>
    <name evidence="1" type="ORF">GOACH_04_00600</name>
</gene>
<evidence type="ECO:0000313" key="2">
    <source>
        <dbReference type="Proteomes" id="UP000010988"/>
    </source>
</evidence>